<evidence type="ECO:0000256" key="1">
    <source>
        <dbReference type="SAM" id="MobiDB-lite"/>
    </source>
</evidence>
<evidence type="ECO:0000313" key="3">
    <source>
        <dbReference type="Proteomes" id="UP001595858"/>
    </source>
</evidence>
<proteinExistence type="predicted"/>
<accession>A0ABV9STI2</accession>
<feature type="compositionally biased region" description="Acidic residues" evidence="1">
    <location>
        <begin position="67"/>
        <end position="77"/>
    </location>
</feature>
<dbReference type="Proteomes" id="UP001595858">
    <property type="component" value="Unassembled WGS sequence"/>
</dbReference>
<sequence>MGIYQHSIHSKIAADNSLRVFHGSAVEQLQPHRRPQRLHHGIGPAASLTDSSSTAELGDPVLQAETADTEGFGEPDG</sequence>
<feature type="region of interest" description="Disordered" evidence="1">
    <location>
        <begin position="33"/>
        <end position="77"/>
    </location>
</feature>
<evidence type="ECO:0000313" key="2">
    <source>
        <dbReference type="EMBL" id="MFC4869577.1"/>
    </source>
</evidence>
<reference evidence="3" key="1">
    <citation type="journal article" date="2019" name="Int. J. Syst. Evol. Microbiol.">
        <title>The Global Catalogue of Microorganisms (GCM) 10K type strain sequencing project: providing services to taxonomists for standard genome sequencing and annotation.</title>
        <authorList>
            <consortium name="The Broad Institute Genomics Platform"/>
            <consortium name="The Broad Institute Genome Sequencing Center for Infectious Disease"/>
            <person name="Wu L."/>
            <person name="Ma J."/>
        </authorList>
    </citation>
    <scope>NUCLEOTIDE SEQUENCE [LARGE SCALE GENOMIC DNA]</scope>
    <source>
        <strain evidence="3">CGMCC 4.7304</strain>
    </source>
</reference>
<name>A0ABV9STI2_9ACTN</name>
<protein>
    <submittedName>
        <fullName evidence="2">Uncharacterized protein</fullName>
    </submittedName>
</protein>
<gene>
    <name evidence="2" type="ORF">ACFPCZ_23340</name>
</gene>
<keyword evidence="3" id="KW-1185">Reference proteome</keyword>
<dbReference type="EMBL" id="JBHSIY010000029">
    <property type="protein sequence ID" value="MFC4869577.1"/>
    <property type="molecule type" value="Genomic_DNA"/>
</dbReference>
<comment type="caution">
    <text evidence="2">The sequence shown here is derived from an EMBL/GenBank/DDBJ whole genome shotgun (WGS) entry which is preliminary data.</text>
</comment>
<dbReference type="RefSeq" id="WP_344141096.1">
    <property type="nucleotide sequence ID" value="NZ_BAAAQI010000002.1"/>
</dbReference>
<organism evidence="2 3">
    <name type="scientific">Streptomonospora arabica</name>
    <dbReference type="NCBI Taxonomy" id="412417"/>
    <lineage>
        <taxon>Bacteria</taxon>
        <taxon>Bacillati</taxon>
        <taxon>Actinomycetota</taxon>
        <taxon>Actinomycetes</taxon>
        <taxon>Streptosporangiales</taxon>
        <taxon>Nocardiopsidaceae</taxon>
        <taxon>Streptomonospora</taxon>
    </lineage>
</organism>